<accession>A0ABQ9WZX1</accession>
<comment type="caution">
    <text evidence="2">The sequence shown here is derived from an EMBL/GenBank/DDBJ whole genome shotgun (WGS) entry which is preliminary data.</text>
</comment>
<keyword evidence="3" id="KW-1185">Reference proteome</keyword>
<evidence type="ECO:0000313" key="2">
    <source>
        <dbReference type="EMBL" id="KAK2944277.1"/>
    </source>
</evidence>
<evidence type="ECO:0000313" key="3">
    <source>
        <dbReference type="Proteomes" id="UP001281761"/>
    </source>
</evidence>
<feature type="compositionally biased region" description="Polar residues" evidence="1">
    <location>
        <begin position="10"/>
        <end position="24"/>
    </location>
</feature>
<evidence type="ECO:0000256" key="1">
    <source>
        <dbReference type="SAM" id="MobiDB-lite"/>
    </source>
</evidence>
<sequence>MSALSEESHPTLNPTRGISDSVSPTKLLGNISKACPLPTAQERNVRIGFDVYGTNTRKTNQDRNLCAPTRLKSNRDWSHHFSQSVATTDSLTDIPIPYQNSHTSDEILRSIGRMELEEKRDEQASE</sequence>
<dbReference type="Proteomes" id="UP001281761">
    <property type="component" value="Unassembled WGS sequence"/>
</dbReference>
<reference evidence="2 3" key="1">
    <citation type="journal article" date="2022" name="bioRxiv">
        <title>Genomics of Preaxostyla Flagellates Illuminates Evolutionary Transitions and the Path Towards Mitochondrial Loss.</title>
        <authorList>
            <person name="Novak L.V.F."/>
            <person name="Treitli S.C."/>
            <person name="Pyrih J."/>
            <person name="Halakuc P."/>
            <person name="Pipaliya S.V."/>
            <person name="Vacek V."/>
            <person name="Brzon O."/>
            <person name="Soukal P."/>
            <person name="Eme L."/>
            <person name="Dacks J.B."/>
            <person name="Karnkowska A."/>
            <person name="Elias M."/>
            <person name="Hampl V."/>
        </authorList>
    </citation>
    <scope>NUCLEOTIDE SEQUENCE [LARGE SCALE GENOMIC DNA]</scope>
    <source>
        <strain evidence="2">NAU3</strain>
        <tissue evidence="2">Gut</tissue>
    </source>
</reference>
<dbReference type="EMBL" id="JARBJD010000306">
    <property type="protein sequence ID" value="KAK2944277.1"/>
    <property type="molecule type" value="Genomic_DNA"/>
</dbReference>
<gene>
    <name evidence="2" type="ORF">BLNAU_20812</name>
</gene>
<feature type="region of interest" description="Disordered" evidence="1">
    <location>
        <begin position="1"/>
        <end position="24"/>
    </location>
</feature>
<name>A0ABQ9WZX1_9EUKA</name>
<organism evidence="2 3">
    <name type="scientific">Blattamonas nauphoetae</name>
    <dbReference type="NCBI Taxonomy" id="2049346"/>
    <lineage>
        <taxon>Eukaryota</taxon>
        <taxon>Metamonada</taxon>
        <taxon>Preaxostyla</taxon>
        <taxon>Oxymonadida</taxon>
        <taxon>Blattamonas</taxon>
    </lineage>
</organism>
<protein>
    <submittedName>
        <fullName evidence="2">Uncharacterized protein</fullName>
    </submittedName>
</protein>
<proteinExistence type="predicted"/>